<dbReference type="OrthoDB" id="9806844at2"/>
<reference evidence="2 3" key="1">
    <citation type="submission" date="2017-02" db="EMBL/GenBank/DDBJ databases">
        <title>Genomic diversity within the haloalkaliphilic genus Thioalkalivibrio.</title>
        <authorList>
            <person name="Ahn A.-C."/>
            <person name="Meier-Kolthoff J."/>
            <person name="Overmars L."/>
            <person name="Richter M."/>
            <person name="Woyke T."/>
            <person name="Sorokin D.Y."/>
            <person name="Muyzer G."/>
        </authorList>
    </citation>
    <scope>NUCLEOTIDE SEQUENCE [LARGE SCALE GENOMIC DNA]</scope>
    <source>
        <strain evidence="2 3">HL17</strain>
    </source>
</reference>
<name>A0A1V2ZYX0_9GAMM</name>
<proteinExistence type="predicted"/>
<dbReference type="InterPro" id="IPR019401">
    <property type="entry name" value="Znf_CHCC"/>
</dbReference>
<feature type="domain" description="Zinc finger CHCC-type" evidence="1">
    <location>
        <begin position="33"/>
        <end position="68"/>
    </location>
</feature>
<organism evidence="2 3">
    <name type="scientific">Thioalkalivibrio halophilus</name>
    <dbReference type="NCBI Taxonomy" id="252474"/>
    <lineage>
        <taxon>Bacteria</taxon>
        <taxon>Pseudomonadati</taxon>
        <taxon>Pseudomonadota</taxon>
        <taxon>Gammaproteobacteria</taxon>
        <taxon>Chromatiales</taxon>
        <taxon>Ectothiorhodospiraceae</taxon>
        <taxon>Thioalkalivibrio</taxon>
    </lineage>
</organism>
<evidence type="ECO:0000259" key="1">
    <source>
        <dbReference type="Pfam" id="PF10276"/>
    </source>
</evidence>
<protein>
    <recommendedName>
        <fullName evidence="1">Zinc finger CHCC-type domain-containing protein</fullName>
    </recommendedName>
</protein>
<dbReference type="AlphaFoldDB" id="A0A1V2ZYX0"/>
<sequence length="75" mass="8379">MVNPDTASHQDQYTTANAETTVRVTQRDLPLHCPTPGTALWASHPRVFIPIDETEDGRYQCPYCGTIYILEDAAD</sequence>
<dbReference type="STRING" id="252474.B1A74_06385"/>
<dbReference type="EMBL" id="MUZR01000018">
    <property type="protein sequence ID" value="OOC10261.1"/>
    <property type="molecule type" value="Genomic_DNA"/>
</dbReference>
<evidence type="ECO:0000313" key="3">
    <source>
        <dbReference type="Proteomes" id="UP000189177"/>
    </source>
</evidence>
<gene>
    <name evidence="2" type="ORF">B1A74_06385</name>
</gene>
<accession>A0A1V2ZYX0</accession>
<keyword evidence="3" id="KW-1185">Reference proteome</keyword>
<dbReference type="Proteomes" id="UP000189177">
    <property type="component" value="Unassembled WGS sequence"/>
</dbReference>
<dbReference type="Gene3D" id="2.60.260.40">
    <property type="entry name" value="q5lls5 like domains"/>
    <property type="match status" value="1"/>
</dbReference>
<dbReference type="RefSeq" id="WP_018947474.1">
    <property type="nucleotide sequence ID" value="NZ_MUZR01000018.1"/>
</dbReference>
<dbReference type="Pfam" id="PF10276">
    <property type="entry name" value="zf-CHCC"/>
    <property type="match status" value="1"/>
</dbReference>
<comment type="caution">
    <text evidence="2">The sequence shown here is derived from an EMBL/GenBank/DDBJ whole genome shotgun (WGS) entry which is preliminary data.</text>
</comment>
<evidence type="ECO:0000313" key="2">
    <source>
        <dbReference type="EMBL" id="OOC10261.1"/>
    </source>
</evidence>